<dbReference type="Proteomes" id="UP001596157">
    <property type="component" value="Unassembled WGS sequence"/>
</dbReference>
<comment type="caution">
    <text evidence="2">The sequence shown here is derived from an EMBL/GenBank/DDBJ whole genome shotgun (WGS) entry which is preliminary data.</text>
</comment>
<dbReference type="Gene3D" id="3.40.50.720">
    <property type="entry name" value="NAD(P)-binding Rossmann-like Domain"/>
    <property type="match status" value="1"/>
</dbReference>
<dbReference type="SUPFAM" id="SSF51735">
    <property type="entry name" value="NAD(P)-binding Rossmann-fold domains"/>
    <property type="match status" value="1"/>
</dbReference>
<dbReference type="InterPro" id="IPR036291">
    <property type="entry name" value="NAD(P)-bd_dom_sf"/>
</dbReference>
<name>A0ABW0EQP1_9PSEU</name>
<keyword evidence="3" id="KW-1185">Reference proteome</keyword>
<protein>
    <submittedName>
        <fullName evidence="2">SDR family oxidoreductase</fullName>
    </submittedName>
</protein>
<evidence type="ECO:0000313" key="2">
    <source>
        <dbReference type="EMBL" id="MFC5289632.1"/>
    </source>
</evidence>
<dbReference type="EMBL" id="JBHSKF010000012">
    <property type="protein sequence ID" value="MFC5289632.1"/>
    <property type="molecule type" value="Genomic_DNA"/>
</dbReference>
<feature type="region of interest" description="Disordered" evidence="1">
    <location>
        <begin position="1"/>
        <end position="39"/>
    </location>
</feature>
<dbReference type="InterPro" id="IPR002347">
    <property type="entry name" value="SDR_fam"/>
</dbReference>
<accession>A0ABW0EQP1</accession>
<sequence length="84" mass="8306">MLLGSVNGRHGGHAPGPVATPMPDRLSTEDVSALPAPIPLDHVTTPEEIAGTVEWLCSASAASAASAASVTGTTVDADGGMWIG</sequence>
<dbReference type="RefSeq" id="WP_378249485.1">
    <property type="nucleotide sequence ID" value="NZ_JBHSKF010000012.1"/>
</dbReference>
<proteinExistence type="predicted"/>
<organism evidence="2 3">
    <name type="scientific">Actinokineospora guangxiensis</name>
    <dbReference type="NCBI Taxonomy" id="1490288"/>
    <lineage>
        <taxon>Bacteria</taxon>
        <taxon>Bacillati</taxon>
        <taxon>Actinomycetota</taxon>
        <taxon>Actinomycetes</taxon>
        <taxon>Pseudonocardiales</taxon>
        <taxon>Pseudonocardiaceae</taxon>
        <taxon>Actinokineospora</taxon>
    </lineage>
</organism>
<gene>
    <name evidence="2" type="ORF">ACFPM7_21485</name>
</gene>
<evidence type="ECO:0000256" key="1">
    <source>
        <dbReference type="SAM" id="MobiDB-lite"/>
    </source>
</evidence>
<evidence type="ECO:0000313" key="3">
    <source>
        <dbReference type="Proteomes" id="UP001596157"/>
    </source>
</evidence>
<reference evidence="3" key="1">
    <citation type="journal article" date="2019" name="Int. J. Syst. Evol. Microbiol.">
        <title>The Global Catalogue of Microorganisms (GCM) 10K type strain sequencing project: providing services to taxonomists for standard genome sequencing and annotation.</title>
        <authorList>
            <consortium name="The Broad Institute Genomics Platform"/>
            <consortium name="The Broad Institute Genome Sequencing Center for Infectious Disease"/>
            <person name="Wu L."/>
            <person name="Ma J."/>
        </authorList>
    </citation>
    <scope>NUCLEOTIDE SEQUENCE [LARGE SCALE GENOMIC DNA]</scope>
    <source>
        <strain evidence="3">CCUG 59778</strain>
    </source>
</reference>
<dbReference type="Pfam" id="PF13561">
    <property type="entry name" value="adh_short_C2"/>
    <property type="match status" value="1"/>
</dbReference>